<dbReference type="Pfam" id="PF03190">
    <property type="entry name" value="Thioredox_DsbH"/>
    <property type="match status" value="1"/>
</dbReference>
<dbReference type="SUPFAM" id="SSF52833">
    <property type="entry name" value="Thioredoxin-like"/>
    <property type="match status" value="1"/>
</dbReference>
<dbReference type="PANTHER" id="PTHR42899">
    <property type="entry name" value="SPERMATOGENESIS-ASSOCIATED PROTEIN 20"/>
    <property type="match status" value="1"/>
</dbReference>
<feature type="domain" description="Spermatogenesis-associated protein 20-like TRX" evidence="1">
    <location>
        <begin position="11"/>
        <end position="60"/>
    </location>
</feature>
<comment type="caution">
    <text evidence="2">The sequence shown here is derived from an EMBL/GenBank/DDBJ whole genome shotgun (WGS) entry which is preliminary data.</text>
</comment>
<keyword evidence="3" id="KW-1185">Reference proteome</keyword>
<sequence length="65" mass="7666">MPNETMHKHVNKLVNEKSPYLLQHAYNPVDWYPWSEEAFSKAKAEDKPIFLSIGYSTCHWGYSSY</sequence>
<protein>
    <recommendedName>
        <fullName evidence="1">Spermatogenesis-associated protein 20-like TRX domain-containing protein</fullName>
    </recommendedName>
</protein>
<dbReference type="EMBL" id="LHUR01000005">
    <property type="protein sequence ID" value="KOA21431.1"/>
    <property type="molecule type" value="Genomic_DNA"/>
</dbReference>
<reference evidence="3" key="1">
    <citation type="submission" date="2015-08" db="EMBL/GenBank/DDBJ databases">
        <title>Genome sequence of the strict anaerobe Clostridium homopropionicum LuHBu1 (DSM 5847T).</title>
        <authorList>
            <person name="Poehlein A."/>
            <person name="Beck M."/>
            <person name="Schiel-Bengelsdorf B."/>
            <person name="Bengelsdorf F.R."/>
            <person name="Daniel R."/>
            <person name="Duerre P."/>
        </authorList>
    </citation>
    <scope>NUCLEOTIDE SEQUENCE [LARGE SCALE GENOMIC DNA]</scope>
    <source>
        <strain evidence="3">DSM 5847</strain>
    </source>
</reference>
<evidence type="ECO:0000313" key="3">
    <source>
        <dbReference type="Proteomes" id="UP000037043"/>
    </source>
</evidence>
<dbReference type="InterPro" id="IPR024705">
    <property type="entry name" value="Ssp411"/>
</dbReference>
<organism evidence="2 3">
    <name type="scientific">Clostridium homopropionicum DSM 5847</name>
    <dbReference type="NCBI Taxonomy" id="1121318"/>
    <lineage>
        <taxon>Bacteria</taxon>
        <taxon>Bacillati</taxon>
        <taxon>Bacillota</taxon>
        <taxon>Clostridia</taxon>
        <taxon>Eubacteriales</taxon>
        <taxon>Clostridiaceae</taxon>
        <taxon>Clostridium</taxon>
    </lineage>
</organism>
<dbReference type="STRING" id="36844.SAMN04488501_105123"/>
<dbReference type="InterPro" id="IPR036249">
    <property type="entry name" value="Thioredoxin-like_sf"/>
</dbReference>
<gene>
    <name evidence="2" type="ORF">CLHOM_01020</name>
</gene>
<dbReference type="AlphaFoldDB" id="A0A0L6ZEM8"/>
<proteinExistence type="predicted"/>
<evidence type="ECO:0000313" key="2">
    <source>
        <dbReference type="EMBL" id="KOA21431.1"/>
    </source>
</evidence>
<dbReference type="PATRIC" id="fig|1121318.3.peg.101"/>
<dbReference type="InterPro" id="IPR004879">
    <property type="entry name" value="Ssp411-like_TRX"/>
</dbReference>
<name>A0A0L6ZEM8_9CLOT</name>
<accession>A0A0L6ZEM8</accession>
<dbReference type="Proteomes" id="UP000037043">
    <property type="component" value="Unassembled WGS sequence"/>
</dbReference>
<dbReference type="Gene3D" id="3.40.30.10">
    <property type="entry name" value="Glutaredoxin"/>
    <property type="match status" value="1"/>
</dbReference>
<evidence type="ECO:0000259" key="1">
    <source>
        <dbReference type="Pfam" id="PF03190"/>
    </source>
</evidence>
<dbReference type="PANTHER" id="PTHR42899:SF1">
    <property type="entry name" value="SPERMATOGENESIS-ASSOCIATED PROTEIN 20"/>
    <property type="match status" value="1"/>
</dbReference>